<comment type="caution">
    <text evidence="2">The sequence shown here is derived from an EMBL/GenBank/DDBJ whole genome shotgun (WGS) entry which is preliminary data.</text>
</comment>
<dbReference type="GO" id="GO:0003729">
    <property type="term" value="F:mRNA binding"/>
    <property type="evidence" value="ECO:0007669"/>
    <property type="project" value="TreeGrafter"/>
</dbReference>
<dbReference type="GO" id="GO:0005737">
    <property type="term" value="C:cytoplasm"/>
    <property type="evidence" value="ECO:0007669"/>
    <property type="project" value="TreeGrafter"/>
</dbReference>
<dbReference type="PANTHER" id="PTHR13112">
    <property type="entry name" value="UPF3 REGULATOR OF NONSENSE TRANSCRIPTS-LIKE PROTEIN"/>
    <property type="match status" value="1"/>
</dbReference>
<feature type="compositionally biased region" description="Basic residues" evidence="1">
    <location>
        <begin position="146"/>
        <end position="157"/>
    </location>
</feature>
<feature type="region of interest" description="Disordered" evidence="1">
    <location>
        <begin position="33"/>
        <end position="72"/>
    </location>
</feature>
<dbReference type="GO" id="GO:0000184">
    <property type="term" value="P:nuclear-transcribed mRNA catabolic process, nonsense-mediated decay"/>
    <property type="evidence" value="ECO:0007669"/>
    <property type="project" value="InterPro"/>
</dbReference>
<dbReference type="PANTHER" id="PTHR13112:SF0">
    <property type="entry name" value="FI21285P1"/>
    <property type="match status" value="1"/>
</dbReference>
<name>A0A426Z1J6_ENSVE</name>
<evidence type="ECO:0000256" key="1">
    <source>
        <dbReference type="SAM" id="MobiDB-lite"/>
    </source>
</evidence>
<gene>
    <name evidence="2" type="ORF">B296_00021096</name>
</gene>
<dbReference type="InterPro" id="IPR039722">
    <property type="entry name" value="Upf3"/>
</dbReference>
<reference evidence="2 3" key="1">
    <citation type="journal article" date="2014" name="Agronomy (Basel)">
        <title>A Draft Genome Sequence for Ensete ventricosum, the Drought-Tolerant Tree Against Hunger.</title>
        <authorList>
            <person name="Harrison J."/>
            <person name="Moore K.A."/>
            <person name="Paszkiewicz K."/>
            <person name="Jones T."/>
            <person name="Grant M."/>
            <person name="Ambacheew D."/>
            <person name="Muzemil S."/>
            <person name="Studholme D.J."/>
        </authorList>
    </citation>
    <scope>NUCLEOTIDE SEQUENCE [LARGE SCALE GENOMIC DNA]</scope>
</reference>
<feature type="compositionally biased region" description="Basic and acidic residues" evidence="1">
    <location>
        <begin position="40"/>
        <end position="54"/>
    </location>
</feature>
<dbReference type="EMBL" id="AMZH03008979">
    <property type="protein sequence ID" value="RRT57844.1"/>
    <property type="molecule type" value="Genomic_DNA"/>
</dbReference>
<proteinExistence type="predicted"/>
<protein>
    <submittedName>
        <fullName evidence="2">Uncharacterized protein</fullName>
    </submittedName>
</protein>
<accession>A0A426Z1J6</accession>
<sequence length="207" mass="23140">MKDYISRSPSLASVTDGDDKKYIDDKVAINNKHGSVSISEKYEKRTRNRDRPDRGVWAPLRRSDRSESNDGVLPYSEAAQATNSLESIPIFQQATGKVGEMDIVVQNACVGHGSNSHTTHETSLGHGERKADLSSANRSEDMKIHGGSHRHVGRRGRGSKEMDSSLYLSEGKSSKRASTVYSTHEVNNDEFIFLDHYPFTRLFVKLR</sequence>
<dbReference type="Proteomes" id="UP000287651">
    <property type="component" value="Unassembled WGS sequence"/>
</dbReference>
<evidence type="ECO:0000313" key="2">
    <source>
        <dbReference type="EMBL" id="RRT57844.1"/>
    </source>
</evidence>
<organism evidence="2 3">
    <name type="scientific">Ensete ventricosum</name>
    <name type="common">Abyssinian banana</name>
    <name type="synonym">Musa ensete</name>
    <dbReference type="NCBI Taxonomy" id="4639"/>
    <lineage>
        <taxon>Eukaryota</taxon>
        <taxon>Viridiplantae</taxon>
        <taxon>Streptophyta</taxon>
        <taxon>Embryophyta</taxon>
        <taxon>Tracheophyta</taxon>
        <taxon>Spermatophyta</taxon>
        <taxon>Magnoliopsida</taxon>
        <taxon>Liliopsida</taxon>
        <taxon>Zingiberales</taxon>
        <taxon>Musaceae</taxon>
        <taxon>Ensete</taxon>
    </lineage>
</organism>
<dbReference type="AlphaFoldDB" id="A0A426Z1J6"/>
<feature type="region of interest" description="Disordered" evidence="1">
    <location>
        <begin position="134"/>
        <end position="170"/>
    </location>
</feature>
<evidence type="ECO:0000313" key="3">
    <source>
        <dbReference type="Proteomes" id="UP000287651"/>
    </source>
</evidence>
<feature type="compositionally biased region" description="Basic and acidic residues" evidence="1">
    <location>
        <begin position="134"/>
        <end position="144"/>
    </location>
</feature>
<dbReference type="GO" id="GO:0045727">
    <property type="term" value="P:positive regulation of translation"/>
    <property type="evidence" value="ECO:0007669"/>
    <property type="project" value="TreeGrafter"/>
</dbReference>
<dbReference type="GO" id="GO:0005730">
    <property type="term" value="C:nucleolus"/>
    <property type="evidence" value="ECO:0007669"/>
    <property type="project" value="TreeGrafter"/>
</dbReference>